<organism evidence="2 3">
    <name type="scientific">Salinirubellus salinus</name>
    <dbReference type="NCBI Taxonomy" id="1364945"/>
    <lineage>
        <taxon>Archaea</taxon>
        <taxon>Methanobacteriati</taxon>
        <taxon>Methanobacteriota</taxon>
        <taxon>Stenosarchaea group</taxon>
        <taxon>Halobacteria</taxon>
        <taxon>Halobacteriales</taxon>
        <taxon>Natronomonadaceae</taxon>
        <taxon>Salinirubellus</taxon>
    </lineage>
</organism>
<dbReference type="KEGG" id="ssai:N0B31_02795"/>
<accession>A0A9E7UC03</accession>
<dbReference type="GeneID" id="74941315"/>
<proteinExistence type="predicted"/>
<evidence type="ECO:0000313" key="2">
    <source>
        <dbReference type="EMBL" id="UWM55219.1"/>
    </source>
</evidence>
<protein>
    <submittedName>
        <fullName evidence="2">Uncharacterized protein</fullName>
    </submittedName>
</protein>
<sequence>MAQLNWNLGGGGSSSSDDGGGSTSSDSGSTVSWDDYGDGLADSGGSSTDAYTDDPRTNADNWDGDSDDGGSDDSVTFEDLGYGETSGIDNGGSSSGSDSGSSSSYSQYNDARQDPDNWDGDPSTGDNDGIDDEDGDVQEQASAWDELNVSANEGTGGATQDGSTPGESAQPFFVPIAPDTGSMSPGLLVGAGLLGALLLSGGGG</sequence>
<feature type="compositionally biased region" description="Gly residues" evidence="1">
    <location>
        <begin position="8"/>
        <end position="22"/>
    </location>
</feature>
<feature type="compositionally biased region" description="Acidic residues" evidence="1">
    <location>
        <begin position="128"/>
        <end position="137"/>
    </location>
</feature>
<keyword evidence="3" id="KW-1185">Reference proteome</keyword>
<feature type="region of interest" description="Disordered" evidence="1">
    <location>
        <begin position="1"/>
        <end position="177"/>
    </location>
</feature>
<feature type="compositionally biased region" description="Low complexity" evidence="1">
    <location>
        <begin position="95"/>
        <end position="106"/>
    </location>
</feature>
<dbReference type="Proteomes" id="UP001057580">
    <property type="component" value="Chromosome"/>
</dbReference>
<evidence type="ECO:0000256" key="1">
    <source>
        <dbReference type="SAM" id="MobiDB-lite"/>
    </source>
</evidence>
<dbReference type="AlphaFoldDB" id="A0A9E7UC03"/>
<name>A0A9E7UC03_9EURY</name>
<gene>
    <name evidence="2" type="ORF">N0B31_02795</name>
</gene>
<feature type="compositionally biased region" description="Acidic residues" evidence="1">
    <location>
        <begin position="62"/>
        <end position="71"/>
    </location>
</feature>
<dbReference type="EMBL" id="CP104003">
    <property type="protein sequence ID" value="UWM55219.1"/>
    <property type="molecule type" value="Genomic_DNA"/>
</dbReference>
<reference evidence="2" key="1">
    <citation type="submission" date="2022-09" db="EMBL/GenBank/DDBJ databases">
        <title>Diverse halophilic archaea isolated from saline environments.</title>
        <authorList>
            <person name="Cui H.-L."/>
        </authorList>
    </citation>
    <scope>NUCLEOTIDE SEQUENCE</scope>
    <source>
        <strain evidence="2">ZS-35-S2</strain>
    </source>
</reference>
<dbReference type="RefSeq" id="WP_260594271.1">
    <property type="nucleotide sequence ID" value="NZ_CP104003.1"/>
</dbReference>
<evidence type="ECO:0000313" key="3">
    <source>
        <dbReference type="Proteomes" id="UP001057580"/>
    </source>
</evidence>